<gene>
    <name evidence="2" type="ORF">AcdelDRAFT_3136</name>
</gene>
<reference evidence="2 3" key="1">
    <citation type="submission" date="2009-05" db="EMBL/GenBank/DDBJ databases">
        <title>The draft genome of Acidovorax delafieldii 2AN.</title>
        <authorList>
            <consortium name="US DOE Joint Genome Institute (JGI-PGF)"/>
            <person name="Lucas S."/>
            <person name="Copeland A."/>
            <person name="Lapidus A."/>
            <person name="Glavina del Rio T."/>
            <person name="Tice H."/>
            <person name="Bruce D."/>
            <person name="Goodwin L."/>
            <person name="Pitluck S."/>
            <person name="Larimer F."/>
            <person name="Land M.L."/>
            <person name="Hauser L."/>
            <person name="Shelobolina E.S."/>
            <person name="Picardal F."/>
            <person name="Roden E."/>
            <person name="Emerson D."/>
        </authorList>
    </citation>
    <scope>NUCLEOTIDE SEQUENCE [LARGE SCALE GENOMIC DNA]</scope>
    <source>
        <strain evidence="2 3">2AN</strain>
    </source>
</reference>
<dbReference type="AlphaFoldDB" id="C5T8A6"/>
<evidence type="ECO:0000313" key="2">
    <source>
        <dbReference type="EMBL" id="EER59290.1"/>
    </source>
</evidence>
<dbReference type="EMBL" id="ACQT01000141">
    <property type="protein sequence ID" value="EER59290.1"/>
    <property type="molecule type" value="Genomic_DNA"/>
</dbReference>
<proteinExistence type="predicted"/>
<accession>C5T8A6</accession>
<sequence length="65" mass="6774">MDFSMASLTPEKSPFSTSSDTSLVLSMISTAGTRPPSTVRTRRCDTTALSADAKSPSMVGRTSTG</sequence>
<name>C5T8A6_ACIDE</name>
<keyword evidence="3" id="KW-1185">Reference proteome</keyword>
<organism evidence="2 3">
    <name type="scientific">Acidovorax delafieldii 2AN</name>
    <dbReference type="NCBI Taxonomy" id="573060"/>
    <lineage>
        <taxon>Bacteria</taxon>
        <taxon>Pseudomonadati</taxon>
        <taxon>Pseudomonadota</taxon>
        <taxon>Betaproteobacteria</taxon>
        <taxon>Burkholderiales</taxon>
        <taxon>Comamonadaceae</taxon>
        <taxon>Acidovorax</taxon>
    </lineage>
</organism>
<dbReference type="Proteomes" id="UP000003856">
    <property type="component" value="Unassembled WGS sequence"/>
</dbReference>
<evidence type="ECO:0000256" key="1">
    <source>
        <dbReference type="SAM" id="MobiDB-lite"/>
    </source>
</evidence>
<protein>
    <submittedName>
        <fullName evidence="2">Uncharacterized protein</fullName>
    </submittedName>
</protein>
<evidence type="ECO:0000313" key="3">
    <source>
        <dbReference type="Proteomes" id="UP000003856"/>
    </source>
</evidence>
<comment type="caution">
    <text evidence="2">The sequence shown here is derived from an EMBL/GenBank/DDBJ whole genome shotgun (WGS) entry which is preliminary data.</text>
</comment>
<feature type="compositionally biased region" description="Polar residues" evidence="1">
    <location>
        <begin position="14"/>
        <end position="39"/>
    </location>
</feature>
<feature type="region of interest" description="Disordered" evidence="1">
    <location>
        <begin position="1"/>
        <end position="65"/>
    </location>
</feature>